<proteinExistence type="predicted"/>
<comment type="caution">
    <text evidence="2">The sequence shown here is derived from an EMBL/GenBank/DDBJ whole genome shotgun (WGS) entry which is preliminary data.</text>
</comment>
<organism evidence="2 3">
    <name type="scientific">Engystomops pustulosus</name>
    <name type="common">Tungara frog</name>
    <name type="synonym">Physalaemus pustulosus</name>
    <dbReference type="NCBI Taxonomy" id="76066"/>
    <lineage>
        <taxon>Eukaryota</taxon>
        <taxon>Metazoa</taxon>
        <taxon>Chordata</taxon>
        <taxon>Craniata</taxon>
        <taxon>Vertebrata</taxon>
        <taxon>Euteleostomi</taxon>
        <taxon>Amphibia</taxon>
        <taxon>Batrachia</taxon>
        <taxon>Anura</taxon>
        <taxon>Neobatrachia</taxon>
        <taxon>Hyloidea</taxon>
        <taxon>Leptodactylidae</taxon>
        <taxon>Leiuperinae</taxon>
        <taxon>Engystomops</taxon>
    </lineage>
</organism>
<evidence type="ECO:0008006" key="4">
    <source>
        <dbReference type="Google" id="ProtNLM"/>
    </source>
</evidence>
<name>A0AAV7DS07_ENGPU</name>
<evidence type="ECO:0000313" key="3">
    <source>
        <dbReference type="Proteomes" id="UP000824782"/>
    </source>
</evidence>
<reference evidence="2" key="1">
    <citation type="thesis" date="2020" institute="ProQuest LLC" country="789 East Eisenhower Parkway, Ann Arbor, MI, USA">
        <title>Comparative Genomics and Chromosome Evolution.</title>
        <authorList>
            <person name="Mudd A.B."/>
        </authorList>
    </citation>
    <scope>NUCLEOTIDE SEQUENCE</scope>
    <source>
        <strain evidence="2">237g6f4</strain>
        <tissue evidence="2">Blood</tissue>
    </source>
</reference>
<dbReference type="EMBL" id="WNYA01000001">
    <property type="protein sequence ID" value="KAG8599272.1"/>
    <property type="molecule type" value="Genomic_DNA"/>
</dbReference>
<evidence type="ECO:0000256" key="1">
    <source>
        <dbReference type="SAM" id="SignalP"/>
    </source>
</evidence>
<dbReference type="AlphaFoldDB" id="A0AAV7DS07"/>
<gene>
    <name evidence="2" type="ORF">GDO81_002978</name>
</gene>
<accession>A0AAV7DS07</accession>
<feature type="signal peptide" evidence="1">
    <location>
        <begin position="1"/>
        <end position="31"/>
    </location>
</feature>
<evidence type="ECO:0000313" key="2">
    <source>
        <dbReference type="EMBL" id="KAG8599272.1"/>
    </source>
</evidence>
<keyword evidence="1" id="KW-0732">Signal</keyword>
<keyword evidence="3" id="KW-1185">Reference proteome</keyword>
<sequence length="80" mass="9129">MIQILEKLRKIIISMFFSFLHLVHISGRTQGGRTSRLYFLPDLLKESETCKFLHTGSFLMARVDVPRGLCPSPCTLGVIY</sequence>
<protein>
    <recommendedName>
        <fullName evidence="4">Secreted protein</fullName>
    </recommendedName>
</protein>
<feature type="chain" id="PRO_5043742441" description="Secreted protein" evidence="1">
    <location>
        <begin position="32"/>
        <end position="80"/>
    </location>
</feature>
<dbReference type="Proteomes" id="UP000824782">
    <property type="component" value="Unassembled WGS sequence"/>
</dbReference>